<evidence type="ECO:0000313" key="1">
    <source>
        <dbReference type="EMBL" id="GME75255.1"/>
    </source>
</evidence>
<reference evidence="1" key="1">
    <citation type="submission" date="2023-04" db="EMBL/GenBank/DDBJ databases">
        <title>Ambrosiozyma monospora NBRC 10751.</title>
        <authorList>
            <person name="Ichikawa N."/>
            <person name="Sato H."/>
            <person name="Tonouchi N."/>
        </authorList>
    </citation>
    <scope>NUCLEOTIDE SEQUENCE</scope>
    <source>
        <strain evidence="1">NBRC 10751</strain>
    </source>
</reference>
<evidence type="ECO:0000313" key="2">
    <source>
        <dbReference type="Proteomes" id="UP001165064"/>
    </source>
</evidence>
<name>A0ACB5SWI9_AMBMO</name>
<comment type="caution">
    <text evidence="1">The sequence shown here is derived from an EMBL/GenBank/DDBJ whole genome shotgun (WGS) entry which is preliminary data.</text>
</comment>
<dbReference type="EMBL" id="BSXS01001153">
    <property type="protein sequence ID" value="GME75255.1"/>
    <property type="molecule type" value="Genomic_DNA"/>
</dbReference>
<sequence>MSILINHLHSVSQLNLRSFSILSYHQKSWGPSTKKLSRPLQAKPDHRSISKNKSIEITPKLDTSISKFLDYSRSLNTNDILLDNIHNHLSNAGKILRDAPPTTTFLNPPKSFKNTTALDNYISFVTKLRYTTLAKNRLSHTLRKIVFNQNNVSLLSIGAIHNLLDFYSLSGDTKAMLALIDYLHSQKVKLDIYSLNLFLNMMAKSKKAQDRYITGVLKTIQKGQLKPTSSTYNIMLYLLPKSRHDNKFLKEMIRHKLPFDDLLALLHRYPKKFKTLKMFNEFVEQNPESFPKQLDNDKLLIVQIYFNELELALESLDNLSNENKLKPHHLRRLLTQTMKNKQLYQTVSFILYFTEKYSLTEDLCRKLFAFILDYEIGDSSIYTTNKEVLQILKFFYTQSSQPDYLKGIIQKVVLKPIKVDFDVWIKQSSNDKLFFEKVLNGLRWKNNIPILTLERNDIEYQTIAQTFNKYLY</sequence>
<organism evidence="1 2">
    <name type="scientific">Ambrosiozyma monospora</name>
    <name type="common">Yeast</name>
    <name type="synonym">Endomycopsis monosporus</name>
    <dbReference type="NCBI Taxonomy" id="43982"/>
    <lineage>
        <taxon>Eukaryota</taxon>
        <taxon>Fungi</taxon>
        <taxon>Dikarya</taxon>
        <taxon>Ascomycota</taxon>
        <taxon>Saccharomycotina</taxon>
        <taxon>Pichiomycetes</taxon>
        <taxon>Pichiales</taxon>
        <taxon>Pichiaceae</taxon>
        <taxon>Ambrosiozyma</taxon>
    </lineage>
</organism>
<dbReference type="Proteomes" id="UP001165064">
    <property type="component" value="Unassembled WGS sequence"/>
</dbReference>
<proteinExistence type="predicted"/>
<protein>
    <submittedName>
        <fullName evidence="1">Unnamed protein product</fullName>
    </submittedName>
</protein>
<accession>A0ACB5SWI9</accession>
<keyword evidence="2" id="KW-1185">Reference proteome</keyword>
<gene>
    <name evidence="1" type="ORF">Amon02_000208800</name>
</gene>